<sequence>MIGLDALSVGVFAAALSFYVYPLPSFTKTHGPSLSIRRTSGFLAGISTVALSTSSLTCYNEASTLPVDGKIVDSVLDSCLGSLLSY</sequence>
<accession>A0A1D8NEU9</accession>
<gene>
    <name evidence="2" type="ORF">B0I71DRAFT_149773</name>
    <name evidence="1" type="ORF">YALI1_D19971g</name>
</gene>
<dbReference type="EMBL" id="CP017556">
    <property type="protein sequence ID" value="AOW04133.1"/>
    <property type="molecule type" value="Genomic_DNA"/>
</dbReference>
<reference evidence="1 3" key="1">
    <citation type="journal article" date="2016" name="PLoS ONE">
        <title>Sequence Assembly of Yarrowia lipolytica Strain W29/CLIB89 Shows Transposable Element Diversity.</title>
        <authorList>
            <person name="Magnan C."/>
            <person name="Yu J."/>
            <person name="Chang I."/>
            <person name="Jahn E."/>
            <person name="Kanomata Y."/>
            <person name="Wu J."/>
            <person name="Zeller M."/>
            <person name="Oakes M."/>
            <person name="Baldi P."/>
            <person name="Sandmeyer S."/>
        </authorList>
    </citation>
    <scope>NUCLEOTIDE SEQUENCE [LARGE SCALE GENOMIC DNA]</scope>
    <source>
        <strain evidence="1">CLIB89</strain>
        <strain evidence="3">CLIB89(W29)</strain>
    </source>
</reference>
<evidence type="ECO:0000313" key="2">
    <source>
        <dbReference type="EMBL" id="RDW22631.1"/>
    </source>
</evidence>
<dbReference type="Proteomes" id="UP000256601">
    <property type="component" value="Unassembled WGS sequence"/>
</dbReference>
<dbReference type="Proteomes" id="UP000182444">
    <property type="component" value="Chromosome 1D"/>
</dbReference>
<dbReference type="AlphaFoldDB" id="A0A1D8NEU9"/>
<evidence type="ECO:0000313" key="1">
    <source>
        <dbReference type="EMBL" id="AOW04133.1"/>
    </source>
</evidence>
<reference evidence="2 4" key="2">
    <citation type="submission" date="2018-07" db="EMBL/GenBank/DDBJ databases">
        <title>Draft Genome Assemblies for Five Robust Yarrowia lipolytica Strains Exhibiting High Lipid Production and Pentose Sugar Utilization and Sugar Alcohol Secretion from Undetoxified Lignocellulosic Biomass Hydrolysates.</title>
        <authorList>
            <consortium name="DOE Joint Genome Institute"/>
            <person name="Walker C."/>
            <person name="Ryu S."/>
            <person name="Na H."/>
            <person name="Zane M."/>
            <person name="LaButti K."/>
            <person name="Lipzen A."/>
            <person name="Haridas S."/>
            <person name="Barry K."/>
            <person name="Grigoriev I.V."/>
            <person name="Quarterman J."/>
            <person name="Slininger P."/>
            <person name="Dien B."/>
            <person name="Trinh C.T."/>
        </authorList>
    </citation>
    <scope>NUCLEOTIDE SEQUENCE [LARGE SCALE GENOMIC DNA]</scope>
    <source>
        <strain evidence="2 4">YB392</strain>
    </source>
</reference>
<dbReference type="VEuPathDB" id="FungiDB:YALI0_D16159g"/>
<proteinExistence type="predicted"/>
<evidence type="ECO:0000313" key="3">
    <source>
        <dbReference type="Proteomes" id="UP000182444"/>
    </source>
</evidence>
<dbReference type="EMBL" id="KZ859187">
    <property type="protein sequence ID" value="RDW22631.1"/>
    <property type="molecule type" value="Genomic_DNA"/>
</dbReference>
<dbReference type="VEuPathDB" id="FungiDB:YALI1_D19971g"/>
<organism evidence="1 3">
    <name type="scientific">Yarrowia lipolytica</name>
    <name type="common">Candida lipolytica</name>
    <dbReference type="NCBI Taxonomy" id="4952"/>
    <lineage>
        <taxon>Eukaryota</taxon>
        <taxon>Fungi</taxon>
        <taxon>Dikarya</taxon>
        <taxon>Ascomycota</taxon>
        <taxon>Saccharomycotina</taxon>
        <taxon>Dipodascomycetes</taxon>
        <taxon>Dipodascales</taxon>
        <taxon>Dipodascales incertae sedis</taxon>
        <taxon>Yarrowia</taxon>
    </lineage>
</organism>
<evidence type="ECO:0000313" key="4">
    <source>
        <dbReference type="Proteomes" id="UP000256601"/>
    </source>
</evidence>
<name>A0A1D8NEU9_YARLL</name>
<protein>
    <submittedName>
        <fullName evidence="1">Uncharacterized protein</fullName>
    </submittedName>
</protein>